<sequence length="138" mass="14793">MISAAVTLVAVGPSGIEPLANAQEPISAESAVEQAIRQHVDARNAGDVVTLRNTACGAMAEDFRDFGPLVDLAIWWQGPGQGRQIQVERFATIDVTDQTAVADTEVRISTMAGLQDVSFMLEHSADGWRVCSTDRPIL</sequence>
<dbReference type="EMBL" id="JABELX010000011">
    <property type="protein sequence ID" value="NNH73754.1"/>
    <property type="molecule type" value="Genomic_DNA"/>
</dbReference>
<organism evidence="1 2">
    <name type="scientific">Nocardia uniformis</name>
    <dbReference type="NCBI Taxonomy" id="53432"/>
    <lineage>
        <taxon>Bacteria</taxon>
        <taxon>Bacillati</taxon>
        <taxon>Actinomycetota</taxon>
        <taxon>Actinomycetes</taxon>
        <taxon>Mycobacteriales</taxon>
        <taxon>Nocardiaceae</taxon>
        <taxon>Nocardia</taxon>
    </lineage>
</organism>
<dbReference type="AlphaFoldDB" id="A0A849C4Y0"/>
<dbReference type="RefSeq" id="WP_157552306.1">
    <property type="nucleotide sequence ID" value="NZ_JABELX010000011.1"/>
</dbReference>
<name>A0A849C4Y0_9NOCA</name>
<evidence type="ECO:0000313" key="1">
    <source>
        <dbReference type="EMBL" id="NNH73754.1"/>
    </source>
</evidence>
<comment type="caution">
    <text evidence="1">The sequence shown here is derived from an EMBL/GenBank/DDBJ whole genome shotgun (WGS) entry which is preliminary data.</text>
</comment>
<dbReference type="Proteomes" id="UP000586827">
    <property type="component" value="Unassembled WGS sequence"/>
</dbReference>
<gene>
    <name evidence="1" type="ORF">HLB23_28525</name>
</gene>
<protein>
    <submittedName>
        <fullName evidence="1">Uncharacterized protein</fullName>
    </submittedName>
</protein>
<accession>A0A849C4Y0</accession>
<keyword evidence="2" id="KW-1185">Reference proteome</keyword>
<reference evidence="1 2" key="1">
    <citation type="submission" date="2020-05" db="EMBL/GenBank/DDBJ databases">
        <title>MicrobeNet Type strains.</title>
        <authorList>
            <person name="Nicholson A.C."/>
        </authorList>
    </citation>
    <scope>NUCLEOTIDE SEQUENCE [LARGE SCALE GENOMIC DNA]</scope>
    <source>
        <strain evidence="1 2">JCM 3224</strain>
    </source>
</reference>
<proteinExistence type="predicted"/>
<evidence type="ECO:0000313" key="2">
    <source>
        <dbReference type="Proteomes" id="UP000586827"/>
    </source>
</evidence>